<reference evidence="1 2" key="1">
    <citation type="journal article" date="2024" name="Plant Biotechnol. J.">
        <title>Dendrobium thyrsiflorum genome and its molecular insights into genes involved in important horticultural traits.</title>
        <authorList>
            <person name="Chen B."/>
            <person name="Wang J.Y."/>
            <person name="Zheng P.J."/>
            <person name="Li K.L."/>
            <person name="Liang Y.M."/>
            <person name="Chen X.F."/>
            <person name="Zhang C."/>
            <person name="Zhao X."/>
            <person name="He X."/>
            <person name="Zhang G.Q."/>
            <person name="Liu Z.J."/>
            <person name="Xu Q."/>
        </authorList>
    </citation>
    <scope>NUCLEOTIDE SEQUENCE [LARGE SCALE GENOMIC DNA]</scope>
    <source>
        <strain evidence="1">GZMU011</strain>
    </source>
</reference>
<evidence type="ECO:0000313" key="1">
    <source>
        <dbReference type="EMBL" id="KAL0927531.1"/>
    </source>
</evidence>
<dbReference type="Proteomes" id="UP001552299">
    <property type="component" value="Unassembled WGS sequence"/>
</dbReference>
<comment type="caution">
    <text evidence="1">The sequence shown here is derived from an EMBL/GenBank/DDBJ whole genome shotgun (WGS) entry which is preliminary data.</text>
</comment>
<evidence type="ECO:0000313" key="2">
    <source>
        <dbReference type="Proteomes" id="UP001552299"/>
    </source>
</evidence>
<name>A0ABD0W0S2_DENTH</name>
<gene>
    <name evidence="1" type="ORF">M5K25_001707</name>
</gene>
<dbReference type="AlphaFoldDB" id="A0ABD0W0S2"/>
<proteinExistence type="predicted"/>
<protein>
    <submittedName>
        <fullName evidence="1">Uncharacterized protein</fullName>
    </submittedName>
</protein>
<sequence length="104" mass="11766">MVPVGVINSNTGGTECLNINDKTRLSGMVILESIWSLGIRKVVLLGILSRTHVDKHFKVEVGWACVLPLSTAYYIHELHMKDQPLQQWLLYVILNYCAEGPTEW</sequence>
<accession>A0ABD0W0S2</accession>
<dbReference type="EMBL" id="JANQDX010000002">
    <property type="protein sequence ID" value="KAL0927531.1"/>
    <property type="molecule type" value="Genomic_DNA"/>
</dbReference>
<organism evidence="1 2">
    <name type="scientific">Dendrobium thyrsiflorum</name>
    <name type="common">Pinecone-like raceme dendrobium</name>
    <name type="synonym">Orchid</name>
    <dbReference type="NCBI Taxonomy" id="117978"/>
    <lineage>
        <taxon>Eukaryota</taxon>
        <taxon>Viridiplantae</taxon>
        <taxon>Streptophyta</taxon>
        <taxon>Embryophyta</taxon>
        <taxon>Tracheophyta</taxon>
        <taxon>Spermatophyta</taxon>
        <taxon>Magnoliopsida</taxon>
        <taxon>Liliopsida</taxon>
        <taxon>Asparagales</taxon>
        <taxon>Orchidaceae</taxon>
        <taxon>Epidendroideae</taxon>
        <taxon>Malaxideae</taxon>
        <taxon>Dendrobiinae</taxon>
        <taxon>Dendrobium</taxon>
    </lineage>
</organism>
<keyword evidence="2" id="KW-1185">Reference proteome</keyword>